<accession>A0A6A3FVC3</accession>
<evidence type="ECO:0000313" key="11">
    <source>
        <dbReference type="Proteomes" id="UP000433483"/>
    </source>
</evidence>
<gene>
    <name evidence="9" type="ORF">PF001_g2290</name>
    <name evidence="8" type="ORF">PF002_g1420</name>
    <name evidence="7" type="ORF">PF005_g1003</name>
    <name evidence="6" type="ORF">PF006_g826</name>
    <name evidence="5" type="ORF">PF007_g1123</name>
    <name evidence="2" type="ORF">PF009_g993</name>
    <name evidence="4" type="ORF">PF010_g1759</name>
    <name evidence="3" type="ORF">PF011_g1837</name>
</gene>
<dbReference type="Gene3D" id="1.10.10.60">
    <property type="entry name" value="Homeodomain-like"/>
    <property type="match status" value="1"/>
</dbReference>
<organism evidence="2 10">
    <name type="scientific">Phytophthora fragariae</name>
    <dbReference type="NCBI Taxonomy" id="53985"/>
    <lineage>
        <taxon>Eukaryota</taxon>
        <taxon>Sar</taxon>
        <taxon>Stramenopiles</taxon>
        <taxon>Oomycota</taxon>
        <taxon>Peronosporomycetes</taxon>
        <taxon>Peronosporales</taxon>
        <taxon>Peronosporaceae</taxon>
        <taxon>Phytophthora</taxon>
    </lineage>
</organism>
<evidence type="ECO:0000313" key="4">
    <source>
        <dbReference type="EMBL" id="KAE9136209.1"/>
    </source>
</evidence>
<dbReference type="EMBL" id="QXFW01000053">
    <property type="protein sequence ID" value="KAE9027847.1"/>
    <property type="molecule type" value="Genomic_DNA"/>
</dbReference>
<dbReference type="Proteomes" id="UP000441208">
    <property type="component" value="Unassembled WGS sequence"/>
</dbReference>
<evidence type="ECO:0000313" key="3">
    <source>
        <dbReference type="EMBL" id="KAE9027847.1"/>
    </source>
</evidence>
<dbReference type="EMBL" id="QXFZ01000025">
    <property type="protein sequence ID" value="KAE9139165.1"/>
    <property type="molecule type" value="Genomic_DNA"/>
</dbReference>
<evidence type="ECO:0000313" key="15">
    <source>
        <dbReference type="Proteomes" id="UP000441208"/>
    </source>
</evidence>
<dbReference type="EMBL" id="QXGA01000019">
    <property type="protein sequence ID" value="KAE9155182.1"/>
    <property type="molecule type" value="Genomic_DNA"/>
</dbReference>
<dbReference type="Proteomes" id="UP000437068">
    <property type="component" value="Unassembled WGS sequence"/>
</dbReference>
<evidence type="ECO:0008006" key="18">
    <source>
        <dbReference type="Google" id="ProtNLM"/>
    </source>
</evidence>
<dbReference type="Proteomes" id="UP000433483">
    <property type="component" value="Unassembled WGS sequence"/>
</dbReference>
<dbReference type="EMBL" id="QXGE01000063">
    <property type="protein sequence ID" value="KAE9326701.1"/>
    <property type="molecule type" value="Genomic_DNA"/>
</dbReference>
<evidence type="ECO:0000313" key="6">
    <source>
        <dbReference type="EMBL" id="KAE9155182.1"/>
    </source>
</evidence>
<dbReference type="Proteomes" id="UP000488956">
    <property type="component" value="Unassembled WGS sequence"/>
</dbReference>
<dbReference type="AlphaFoldDB" id="A0A6A3FVC3"/>
<dbReference type="Proteomes" id="UP000440367">
    <property type="component" value="Unassembled WGS sequence"/>
</dbReference>
<name>A0A6A3FVC3_9STRA</name>
<evidence type="ECO:0000313" key="12">
    <source>
        <dbReference type="Proteomes" id="UP000437068"/>
    </source>
</evidence>
<feature type="compositionally biased region" description="Polar residues" evidence="1">
    <location>
        <begin position="92"/>
        <end position="101"/>
    </location>
</feature>
<keyword evidence="11" id="KW-1185">Reference proteome</keyword>
<evidence type="ECO:0000313" key="17">
    <source>
        <dbReference type="Proteomes" id="UP000488956"/>
    </source>
</evidence>
<protein>
    <recommendedName>
        <fullName evidence="18">HTH psq-type domain-containing protein</fullName>
    </recommendedName>
</protein>
<dbReference type="EMBL" id="QXFX01000046">
    <property type="protein sequence ID" value="KAE9136209.1"/>
    <property type="molecule type" value="Genomic_DNA"/>
</dbReference>
<dbReference type="EMBL" id="QXGB01000023">
    <property type="protein sequence ID" value="KAE9236555.1"/>
    <property type="molecule type" value="Genomic_DNA"/>
</dbReference>
<sequence>MTDVTPSACLQLSSYLQPPHSVATTESNIEMAIPALTYNFESHLHKRKQSSPSVDEDNTRMNSFPGPANGFFPTQERREAQTSSLAVMEPYSFSSRSSSQGADLDTPHSEARSHFTGELSSSTPHRERTSRYLTEGDRKEIIARIDGGAKQVALAKAFNVSRAAISNLYKNRWEVLTRDVRDSTATHPKRSHKKASPPLAAHTIAAEAIPSPTSLDEPSTAIHVDAVGRAGTPSPFQARQAKPRRDQYVYLSWPGTPLDTSQQTHRVVTMDGSVGAKRFLVHEASAHSYPCRNLVATLRDESISTVVFQQRATPLARLLI</sequence>
<dbReference type="Proteomes" id="UP000429523">
    <property type="component" value="Unassembled WGS sequence"/>
</dbReference>
<evidence type="ECO:0000313" key="13">
    <source>
        <dbReference type="Proteomes" id="UP000440367"/>
    </source>
</evidence>
<evidence type="ECO:0000313" key="14">
    <source>
        <dbReference type="Proteomes" id="UP000440732"/>
    </source>
</evidence>
<feature type="compositionally biased region" description="Basic and acidic residues" evidence="1">
    <location>
        <begin position="105"/>
        <end position="115"/>
    </location>
</feature>
<evidence type="ECO:0000313" key="10">
    <source>
        <dbReference type="Proteomes" id="UP000429523"/>
    </source>
</evidence>
<dbReference type="Proteomes" id="UP000460718">
    <property type="component" value="Unassembled WGS sequence"/>
</dbReference>
<evidence type="ECO:0000313" key="8">
    <source>
        <dbReference type="EMBL" id="KAE9257017.1"/>
    </source>
</evidence>
<evidence type="ECO:0000313" key="9">
    <source>
        <dbReference type="EMBL" id="KAE9326701.1"/>
    </source>
</evidence>
<evidence type="ECO:0000313" key="7">
    <source>
        <dbReference type="EMBL" id="KAE9236555.1"/>
    </source>
</evidence>
<proteinExistence type="predicted"/>
<evidence type="ECO:0000313" key="5">
    <source>
        <dbReference type="EMBL" id="KAE9139165.1"/>
    </source>
</evidence>
<dbReference type="EMBL" id="QXGD01000033">
    <property type="protein sequence ID" value="KAE9257017.1"/>
    <property type="molecule type" value="Genomic_DNA"/>
</dbReference>
<dbReference type="OrthoDB" id="10294036at2759"/>
<comment type="caution">
    <text evidence="2">The sequence shown here is derived from an EMBL/GenBank/DDBJ whole genome shotgun (WGS) entry which is preliminary data.</text>
</comment>
<dbReference type="Proteomes" id="UP000440732">
    <property type="component" value="Unassembled WGS sequence"/>
</dbReference>
<evidence type="ECO:0000313" key="2">
    <source>
        <dbReference type="EMBL" id="KAE8949459.1"/>
    </source>
</evidence>
<feature type="region of interest" description="Disordered" evidence="1">
    <location>
        <begin position="44"/>
        <end position="131"/>
    </location>
</feature>
<reference evidence="10 11" key="1">
    <citation type="submission" date="2018-08" db="EMBL/GenBank/DDBJ databases">
        <title>Genomic investigation of the strawberry pathogen Phytophthora fragariae indicates pathogenicity is determined by transcriptional variation in three key races.</title>
        <authorList>
            <person name="Adams T.M."/>
            <person name="Armitage A.D."/>
            <person name="Sobczyk M.K."/>
            <person name="Bates H.J."/>
            <person name="Dunwell J.M."/>
            <person name="Nellist C.F."/>
            <person name="Harrison R.J."/>
        </authorList>
    </citation>
    <scope>NUCLEOTIDE SEQUENCE [LARGE SCALE GENOMIC DNA]</scope>
    <source>
        <strain evidence="9 12">A4</strain>
        <strain evidence="8 13">BC-1</strain>
        <strain evidence="7 11">NOV-27</strain>
        <strain evidence="6 14">NOV-5</strain>
        <strain evidence="5 15">NOV-71</strain>
        <strain evidence="2 10">NOV-9</strain>
        <strain evidence="4 17">ONT-3</strain>
        <strain evidence="3 16">SCRP245</strain>
    </source>
</reference>
<evidence type="ECO:0000256" key="1">
    <source>
        <dbReference type="SAM" id="MobiDB-lite"/>
    </source>
</evidence>
<dbReference type="EMBL" id="QXGF01000021">
    <property type="protein sequence ID" value="KAE8949459.1"/>
    <property type="molecule type" value="Genomic_DNA"/>
</dbReference>
<evidence type="ECO:0000313" key="16">
    <source>
        <dbReference type="Proteomes" id="UP000460718"/>
    </source>
</evidence>